<sequence>MAASSPVLSNNSSETRSTLPVNNGSLTPQRSTPIDAPKNLRGLNKPKCIKCGNVARSRCPYQSCKSCCAKAQNPCHIHVLRPNATFPDKAPPSSSPLFDQPSTDKSPASSSSRMASFRQLSSTFAQFRGIQVSSRGRRPLSRKDAIAINAWRFSKLKEYTERNLEAENEAFDRYMQNVSLLDEVFSPSPLSDGLMGEDENRKEILTMKARLRSSAQREDSCRERLRNLINQGLDRMKAESCDEGGSPCDDDVDDHVEIKKPKKLDKWRAERAEAVDDLIGKLNKARSKDDLQSCLEMKLQLFDRNVNGKCSSHSSEAVQPSCEENAAGSSSRFSLPKLWISIEVDQECLANIDTQFSSLGEVANL</sequence>
<protein>
    <submittedName>
        <fullName evidence="2">Uncharacterized protein</fullName>
    </submittedName>
</protein>
<proteinExistence type="predicted"/>
<reference evidence="2" key="2">
    <citation type="submission" date="2023-06" db="EMBL/GenBank/DDBJ databases">
        <authorList>
            <person name="Ma L."/>
            <person name="Liu K.-W."/>
            <person name="Li Z."/>
            <person name="Hsiao Y.-Y."/>
            <person name="Qi Y."/>
            <person name="Fu T."/>
            <person name="Tang G."/>
            <person name="Zhang D."/>
            <person name="Sun W.-H."/>
            <person name="Liu D.-K."/>
            <person name="Li Y."/>
            <person name="Chen G.-Z."/>
            <person name="Liu X.-D."/>
            <person name="Liao X.-Y."/>
            <person name="Jiang Y.-T."/>
            <person name="Yu X."/>
            <person name="Hao Y."/>
            <person name="Huang J."/>
            <person name="Zhao X.-W."/>
            <person name="Ke S."/>
            <person name="Chen Y.-Y."/>
            <person name="Wu W.-L."/>
            <person name="Hsu J.-L."/>
            <person name="Lin Y.-F."/>
            <person name="Huang M.-D."/>
            <person name="Li C.-Y."/>
            <person name="Huang L."/>
            <person name="Wang Z.-W."/>
            <person name="Zhao X."/>
            <person name="Zhong W.-Y."/>
            <person name="Peng D.-H."/>
            <person name="Ahmad S."/>
            <person name="Lan S."/>
            <person name="Zhang J.-S."/>
            <person name="Tsai W.-C."/>
            <person name="Van De Peer Y."/>
            <person name="Liu Z.-J."/>
        </authorList>
    </citation>
    <scope>NUCLEOTIDE SEQUENCE</scope>
    <source>
        <strain evidence="2">CP</strain>
        <tissue evidence="2">Leaves</tissue>
    </source>
</reference>
<feature type="compositionally biased region" description="Polar residues" evidence="1">
    <location>
        <begin position="1"/>
        <end position="32"/>
    </location>
</feature>
<evidence type="ECO:0000313" key="2">
    <source>
        <dbReference type="EMBL" id="KAK1303829.1"/>
    </source>
</evidence>
<gene>
    <name evidence="2" type="ORF">QJS10_CPB11g00215</name>
</gene>
<feature type="region of interest" description="Disordered" evidence="1">
    <location>
        <begin position="86"/>
        <end position="115"/>
    </location>
</feature>
<feature type="compositionally biased region" description="Low complexity" evidence="1">
    <location>
        <begin position="103"/>
        <end position="115"/>
    </location>
</feature>
<dbReference type="PANTHER" id="PTHR35696">
    <property type="entry name" value="ELECTRON CARRIER/IRON ION-BINDING PROTEIN"/>
    <property type="match status" value="1"/>
</dbReference>
<accession>A0AAV9DRN4</accession>
<evidence type="ECO:0000313" key="3">
    <source>
        <dbReference type="Proteomes" id="UP001180020"/>
    </source>
</evidence>
<keyword evidence="3" id="KW-1185">Reference proteome</keyword>
<feature type="region of interest" description="Disordered" evidence="1">
    <location>
        <begin position="1"/>
        <end position="39"/>
    </location>
</feature>
<reference evidence="2" key="1">
    <citation type="journal article" date="2023" name="Nat. Commun.">
        <title>Diploid and tetraploid genomes of Acorus and the evolution of monocots.</title>
        <authorList>
            <person name="Ma L."/>
            <person name="Liu K.W."/>
            <person name="Li Z."/>
            <person name="Hsiao Y.Y."/>
            <person name="Qi Y."/>
            <person name="Fu T."/>
            <person name="Tang G.D."/>
            <person name="Zhang D."/>
            <person name="Sun W.H."/>
            <person name="Liu D.K."/>
            <person name="Li Y."/>
            <person name="Chen G.Z."/>
            <person name="Liu X.D."/>
            <person name="Liao X.Y."/>
            <person name="Jiang Y.T."/>
            <person name="Yu X."/>
            <person name="Hao Y."/>
            <person name="Huang J."/>
            <person name="Zhao X.W."/>
            <person name="Ke S."/>
            <person name="Chen Y.Y."/>
            <person name="Wu W.L."/>
            <person name="Hsu J.L."/>
            <person name="Lin Y.F."/>
            <person name="Huang M.D."/>
            <person name="Li C.Y."/>
            <person name="Huang L."/>
            <person name="Wang Z.W."/>
            <person name="Zhao X."/>
            <person name="Zhong W.Y."/>
            <person name="Peng D.H."/>
            <person name="Ahmad S."/>
            <person name="Lan S."/>
            <person name="Zhang J.S."/>
            <person name="Tsai W.C."/>
            <person name="Van de Peer Y."/>
            <person name="Liu Z.J."/>
        </authorList>
    </citation>
    <scope>NUCLEOTIDE SEQUENCE</scope>
    <source>
        <strain evidence="2">CP</strain>
    </source>
</reference>
<name>A0AAV9DRN4_ACOCL</name>
<dbReference type="EMBL" id="JAUJYO010000011">
    <property type="protein sequence ID" value="KAK1303829.1"/>
    <property type="molecule type" value="Genomic_DNA"/>
</dbReference>
<comment type="caution">
    <text evidence="2">The sequence shown here is derived from an EMBL/GenBank/DDBJ whole genome shotgun (WGS) entry which is preliminary data.</text>
</comment>
<dbReference type="PANTHER" id="PTHR35696:SF1">
    <property type="entry name" value="ELECTRON CARRIER_IRON ION-BINDING PROTEIN"/>
    <property type="match status" value="1"/>
</dbReference>
<evidence type="ECO:0000256" key="1">
    <source>
        <dbReference type="SAM" id="MobiDB-lite"/>
    </source>
</evidence>
<organism evidence="2 3">
    <name type="scientific">Acorus calamus</name>
    <name type="common">Sweet flag</name>
    <dbReference type="NCBI Taxonomy" id="4465"/>
    <lineage>
        <taxon>Eukaryota</taxon>
        <taxon>Viridiplantae</taxon>
        <taxon>Streptophyta</taxon>
        <taxon>Embryophyta</taxon>
        <taxon>Tracheophyta</taxon>
        <taxon>Spermatophyta</taxon>
        <taxon>Magnoliopsida</taxon>
        <taxon>Liliopsida</taxon>
        <taxon>Acoraceae</taxon>
        <taxon>Acorus</taxon>
    </lineage>
</organism>
<dbReference type="AlphaFoldDB" id="A0AAV9DRN4"/>
<dbReference type="Proteomes" id="UP001180020">
    <property type="component" value="Unassembled WGS sequence"/>
</dbReference>